<dbReference type="PANTHER" id="PTHR32379:SF1">
    <property type="entry name" value="GUANIDINOACETATE N-METHYLTRANSFERASE"/>
    <property type="match status" value="1"/>
</dbReference>
<dbReference type="Gene3D" id="3.40.50.150">
    <property type="entry name" value="Vaccinia Virus protein VP39"/>
    <property type="match status" value="1"/>
</dbReference>
<gene>
    <name evidence="1" type="ORF">PCAR00345_LOCUS11374</name>
</gene>
<proteinExistence type="predicted"/>
<dbReference type="SUPFAM" id="SSF53335">
    <property type="entry name" value="S-adenosyl-L-methionine-dependent methyltransferases"/>
    <property type="match status" value="1"/>
</dbReference>
<name>A0A7S4EXG6_CHRCT</name>
<dbReference type="PANTHER" id="PTHR32379">
    <property type="entry name" value="GUANIDINOACETATE N-METHYLTRANSFERASE"/>
    <property type="match status" value="1"/>
</dbReference>
<dbReference type="InterPro" id="IPR051038">
    <property type="entry name" value="RMT2/GAMT_Mtase"/>
</dbReference>
<protein>
    <submittedName>
        <fullName evidence="1">Uncharacterized protein</fullName>
    </submittedName>
</protein>
<dbReference type="GO" id="GO:0005737">
    <property type="term" value="C:cytoplasm"/>
    <property type="evidence" value="ECO:0007669"/>
    <property type="project" value="TreeGrafter"/>
</dbReference>
<evidence type="ECO:0000313" key="1">
    <source>
        <dbReference type="EMBL" id="CAE0758780.1"/>
    </source>
</evidence>
<dbReference type="AlphaFoldDB" id="A0A7S4EXG6"/>
<accession>A0A7S4EXG6</accession>
<sequence>MRRDGWDLKPGVEILAGRWQDVLPQLVAQAAEAKTPPFDAVFFDTFAEGVDELRRFHTLLPSLLQRRGVYSYFNGIAAHDVFLHKVYAEAIRLDLLSNGFTKVAFVPVSFPVPEPQVWEGTSLRHWWLSDNYQMPACYM</sequence>
<organism evidence="1">
    <name type="scientific">Chrysotila carterae</name>
    <name type="common">Marine alga</name>
    <name type="synonym">Syracosphaera carterae</name>
    <dbReference type="NCBI Taxonomy" id="13221"/>
    <lineage>
        <taxon>Eukaryota</taxon>
        <taxon>Haptista</taxon>
        <taxon>Haptophyta</taxon>
        <taxon>Prymnesiophyceae</taxon>
        <taxon>Isochrysidales</taxon>
        <taxon>Isochrysidaceae</taxon>
        <taxon>Chrysotila</taxon>
    </lineage>
</organism>
<reference evidence="1" key="1">
    <citation type="submission" date="2021-01" db="EMBL/GenBank/DDBJ databases">
        <authorList>
            <person name="Corre E."/>
            <person name="Pelletier E."/>
            <person name="Niang G."/>
            <person name="Scheremetjew M."/>
            <person name="Finn R."/>
            <person name="Kale V."/>
            <person name="Holt S."/>
            <person name="Cochrane G."/>
            <person name="Meng A."/>
            <person name="Brown T."/>
            <person name="Cohen L."/>
        </authorList>
    </citation>
    <scope>NUCLEOTIDE SEQUENCE</scope>
    <source>
        <strain evidence="1">CCMP645</strain>
    </source>
</reference>
<dbReference type="InterPro" id="IPR029063">
    <property type="entry name" value="SAM-dependent_MTases_sf"/>
</dbReference>
<dbReference type="EMBL" id="HBIZ01018202">
    <property type="protein sequence ID" value="CAE0758780.1"/>
    <property type="molecule type" value="Transcribed_RNA"/>
</dbReference>
<dbReference type="GO" id="GO:0005634">
    <property type="term" value="C:nucleus"/>
    <property type="evidence" value="ECO:0007669"/>
    <property type="project" value="TreeGrafter"/>
</dbReference>
<dbReference type="GO" id="GO:0008757">
    <property type="term" value="F:S-adenosylmethionine-dependent methyltransferase activity"/>
    <property type="evidence" value="ECO:0007669"/>
    <property type="project" value="TreeGrafter"/>
</dbReference>